<dbReference type="Proteomes" id="UP000251314">
    <property type="component" value="Unassembled WGS sequence"/>
</dbReference>
<gene>
    <name evidence="2" type="ORF">PC110_g2892</name>
</gene>
<protein>
    <recommendedName>
        <fullName evidence="4">Secreted protein</fullName>
    </recommendedName>
</protein>
<evidence type="ECO:0008006" key="4">
    <source>
        <dbReference type="Google" id="ProtNLM"/>
    </source>
</evidence>
<keyword evidence="1" id="KW-0732">Signal</keyword>
<evidence type="ECO:0000256" key="1">
    <source>
        <dbReference type="SAM" id="SignalP"/>
    </source>
</evidence>
<sequence length="220" mass="24805">MNVLCVANLILWHNCSSLCRSGELCRRVVELGGRFSPTRATYRSEAIFVDQRLVRLLRLLSDSSQSLRAALGYANAVVLRLDLGSLEVDGEERLHLVVHGLDAVILRRLALIRQHCKKLRDLLDAAVLADEPELRLHVASDVVGHSVSVHCLVILIDIEDLFEQDLVLAACITTSPFALDGHTQRRPARQRQLHTVLKIVPRRLDSTRRKLLRVLMGHRQ</sequence>
<dbReference type="EMBL" id="MJFZ01000039">
    <property type="protein sequence ID" value="RAW40941.1"/>
    <property type="molecule type" value="Genomic_DNA"/>
</dbReference>
<feature type="chain" id="PRO_5016309768" description="Secreted protein" evidence="1">
    <location>
        <begin position="18"/>
        <end position="220"/>
    </location>
</feature>
<dbReference type="VEuPathDB" id="FungiDB:PC110_g2892"/>
<feature type="signal peptide" evidence="1">
    <location>
        <begin position="1"/>
        <end position="17"/>
    </location>
</feature>
<keyword evidence="3" id="KW-1185">Reference proteome</keyword>
<evidence type="ECO:0000313" key="2">
    <source>
        <dbReference type="EMBL" id="RAW40941.1"/>
    </source>
</evidence>
<dbReference type="AlphaFoldDB" id="A0A329SWV2"/>
<evidence type="ECO:0000313" key="3">
    <source>
        <dbReference type="Proteomes" id="UP000251314"/>
    </source>
</evidence>
<reference evidence="2 3" key="1">
    <citation type="submission" date="2018-01" db="EMBL/GenBank/DDBJ databases">
        <title>Draft genome of the strawberry crown rot pathogen Phytophthora cactorum.</title>
        <authorList>
            <person name="Armitage A.D."/>
            <person name="Lysoe E."/>
            <person name="Nellist C.F."/>
            <person name="Harrison R.J."/>
            <person name="Brurberg M.B."/>
        </authorList>
    </citation>
    <scope>NUCLEOTIDE SEQUENCE [LARGE SCALE GENOMIC DNA]</scope>
    <source>
        <strain evidence="2 3">10300</strain>
    </source>
</reference>
<accession>A0A329SWV2</accession>
<comment type="caution">
    <text evidence="2">The sequence shown here is derived from an EMBL/GenBank/DDBJ whole genome shotgun (WGS) entry which is preliminary data.</text>
</comment>
<organism evidence="2 3">
    <name type="scientific">Phytophthora cactorum</name>
    <dbReference type="NCBI Taxonomy" id="29920"/>
    <lineage>
        <taxon>Eukaryota</taxon>
        <taxon>Sar</taxon>
        <taxon>Stramenopiles</taxon>
        <taxon>Oomycota</taxon>
        <taxon>Peronosporomycetes</taxon>
        <taxon>Peronosporales</taxon>
        <taxon>Peronosporaceae</taxon>
        <taxon>Phytophthora</taxon>
    </lineage>
</organism>
<name>A0A329SWV2_9STRA</name>
<proteinExistence type="predicted"/>
<dbReference type="OrthoDB" id="10301289at2759"/>